<sequence>MTEPKITKTATADQPEQWKVNQNRHTRFRTIVSVLRRYNVLSNLARQKNPDQVRLAFEALGPTFIKIGQILSSRTDIVKPEFANEFKKLQDNVRADPFTTVQATIERQTGKPLNAMFASFDEQPFASASMGQTHHATLLDGQKVVVKVQHPGIDAEVALDISLFERALPLLKYIPDSSVVDLGEMVAEIKRSLFNELDTSIEVKNGTRFYRLNNGDDIIRVPRVYATYSTQKVLVNQYMRGKSIQHFMATVRQADQDDDHQYDAERQYLANTLVRSFLKQVFEDGFFHADPHPGNILLRELKPGDIGYDDTVPKHLGKVGQRKLPPYRLVYLDFGMMGTISPALMAGIANVVIAVTTEDTRQVGKAILAISNRTGPVDEEAFFSELAPFLGQYYNSGLGDIDFQGLLFEMIKVCRSNNIQMNPAVTMLGKAFSTIEGIVETLDPSLSMLDVARPFARKYMREHLNLRNELEDGLLATLQGLRDAPKLPSRLLAALDTYENGQSRVNLVFSHRKQFMDRIDQMVNKVVLAVILAALIVGSSLLVQSHSDNGWVTNIGIFGYVTAVVVILGLLIGTLHTWYQQWRRK</sequence>
<dbReference type="Pfam" id="PF03109">
    <property type="entry name" value="ABC1"/>
    <property type="match status" value="1"/>
</dbReference>
<protein>
    <submittedName>
        <fullName evidence="4">ABC1 kinase family protein</fullName>
    </submittedName>
</protein>
<dbReference type="CDD" id="cd05121">
    <property type="entry name" value="ABC1_ADCK3-like"/>
    <property type="match status" value="1"/>
</dbReference>
<feature type="transmembrane region" description="Helical" evidence="2">
    <location>
        <begin position="555"/>
        <end position="579"/>
    </location>
</feature>
<reference evidence="4 5" key="1">
    <citation type="submission" date="2024-09" db="EMBL/GenBank/DDBJ databases">
        <authorList>
            <person name="Sun Q."/>
            <person name="Mori K."/>
        </authorList>
    </citation>
    <scope>NUCLEOTIDE SEQUENCE [LARGE SCALE GENOMIC DNA]</scope>
    <source>
        <strain evidence="4 5">TBRC 4576</strain>
    </source>
</reference>
<feature type="domain" description="ABC1 atypical kinase-like" evidence="3">
    <location>
        <begin position="88"/>
        <end position="365"/>
    </location>
</feature>
<proteinExistence type="inferred from homology"/>
<feature type="transmembrane region" description="Helical" evidence="2">
    <location>
        <begin position="329"/>
        <end position="355"/>
    </location>
</feature>
<evidence type="ECO:0000313" key="4">
    <source>
        <dbReference type="EMBL" id="MFB9769022.1"/>
    </source>
</evidence>
<keyword evidence="2" id="KW-1133">Transmembrane helix</keyword>
<dbReference type="Proteomes" id="UP001589691">
    <property type="component" value="Unassembled WGS sequence"/>
</dbReference>
<comment type="caution">
    <text evidence="4">The sequence shown here is derived from an EMBL/GenBank/DDBJ whole genome shotgun (WGS) entry which is preliminary data.</text>
</comment>
<dbReference type="RefSeq" id="WP_225424411.1">
    <property type="nucleotide sequence ID" value="NZ_BJEA01000013.1"/>
</dbReference>
<name>A0ABV5WS90_9LACO</name>
<dbReference type="InterPro" id="IPR050154">
    <property type="entry name" value="UbiB_kinase"/>
</dbReference>
<evidence type="ECO:0000313" key="5">
    <source>
        <dbReference type="Proteomes" id="UP001589691"/>
    </source>
</evidence>
<gene>
    <name evidence="4" type="ORF">ACFFLI_03925</name>
</gene>
<dbReference type="InterPro" id="IPR011009">
    <property type="entry name" value="Kinase-like_dom_sf"/>
</dbReference>
<organism evidence="4 5">
    <name type="scientific">Lactiplantibacillus modestisalitolerans</name>
    <dbReference type="NCBI Taxonomy" id="1457219"/>
    <lineage>
        <taxon>Bacteria</taxon>
        <taxon>Bacillati</taxon>
        <taxon>Bacillota</taxon>
        <taxon>Bacilli</taxon>
        <taxon>Lactobacillales</taxon>
        <taxon>Lactobacillaceae</taxon>
        <taxon>Lactiplantibacillus</taxon>
    </lineage>
</organism>
<feature type="transmembrane region" description="Helical" evidence="2">
    <location>
        <begin position="522"/>
        <end position="543"/>
    </location>
</feature>
<keyword evidence="5" id="KW-1185">Reference proteome</keyword>
<evidence type="ECO:0000256" key="1">
    <source>
        <dbReference type="ARBA" id="ARBA00009670"/>
    </source>
</evidence>
<evidence type="ECO:0000256" key="2">
    <source>
        <dbReference type="SAM" id="Phobius"/>
    </source>
</evidence>
<dbReference type="GO" id="GO:0016301">
    <property type="term" value="F:kinase activity"/>
    <property type="evidence" value="ECO:0007669"/>
    <property type="project" value="UniProtKB-KW"/>
</dbReference>
<keyword evidence="2" id="KW-0472">Membrane</keyword>
<dbReference type="SUPFAM" id="SSF56112">
    <property type="entry name" value="Protein kinase-like (PK-like)"/>
    <property type="match status" value="1"/>
</dbReference>
<keyword evidence="4" id="KW-0418">Kinase</keyword>
<comment type="similarity">
    <text evidence="1">Belongs to the protein kinase superfamily. ADCK protein kinase family.</text>
</comment>
<dbReference type="InterPro" id="IPR004147">
    <property type="entry name" value="ABC1_dom"/>
</dbReference>
<keyword evidence="4" id="KW-0808">Transferase</keyword>
<dbReference type="PANTHER" id="PTHR10566:SF113">
    <property type="entry name" value="PROTEIN ACTIVITY OF BC1 COMPLEX KINASE 7, CHLOROPLASTIC"/>
    <property type="match status" value="1"/>
</dbReference>
<keyword evidence="2" id="KW-0812">Transmembrane</keyword>
<evidence type="ECO:0000259" key="3">
    <source>
        <dbReference type="Pfam" id="PF03109"/>
    </source>
</evidence>
<dbReference type="PANTHER" id="PTHR10566">
    <property type="entry name" value="CHAPERONE-ACTIVITY OF BC1 COMPLEX CABC1 -RELATED"/>
    <property type="match status" value="1"/>
</dbReference>
<dbReference type="EMBL" id="JBHLZY010000008">
    <property type="protein sequence ID" value="MFB9769022.1"/>
    <property type="molecule type" value="Genomic_DNA"/>
</dbReference>
<accession>A0ABV5WS90</accession>